<dbReference type="RefSeq" id="WP_119321244.1">
    <property type="nucleotide sequence ID" value="NZ_AP025739.1"/>
</dbReference>
<gene>
    <name evidence="2" type="ORF">CCAX7_23270</name>
</gene>
<dbReference type="PANTHER" id="PTHR30093">
    <property type="entry name" value="GENERAL SECRETION PATHWAY PROTEIN G"/>
    <property type="match status" value="1"/>
</dbReference>
<proteinExistence type="predicted"/>
<dbReference type="InterPro" id="IPR027558">
    <property type="entry name" value="Pre_pil_HX9DG_C"/>
</dbReference>
<evidence type="ECO:0000256" key="1">
    <source>
        <dbReference type="ARBA" id="ARBA00022481"/>
    </source>
</evidence>
<name>A0A402CV09_9BACT</name>
<dbReference type="EMBL" id="AP025739">
    <property type="protein sequence ID" value="BDI30276.1"/>
    <property type="molecule type" value="Genomic_DNA"/>
</dbReference>
<dbReference type="KEGG" id="ccot:CCAX7_23270"/>
<dbReference type="Proteomes" id="UP000287394">
    <property type="component" value="Chromosome"/>
</dbReference>
<dbReference type="GO" id="GO:0015628">
    <property type="term" value="P:protein secretion by the type II secretion system"/>
    <property type="evidence" value="ECO:0007669"/>
    <property type="project" value="InterPro"/>
</dbReference>
<organism evidence="2 3">
    <name type="scientific">Capsulimonas corticalis</name>
    <dbReference type="NCBI Taxonomy" id="2219043"/>
    <lineage>
        <taxon>Bacteria</taxon>
        <taxon>Bacillati</taxon>
        <taxon>Armatimonadota</taxon>
        <taxon>Armatimonadia</taxon>
        <taxon>Capsulimonadales</taxon>
        <taxon>Capsulimonadaceae</taxon>
        <taxon>Capsulimonas</taxon>
    </lineage>
</organism>
<dbReference type="NCBIfam" id="TIGR02532">
    <property type="entry name" value="IV_pilin_GFxxxE"/>
    <property type="match status" value="1"/>
</dbReference>
<evidence type="ECO:0000313" key="3">
    <source>
        <dbReference type="Proteomes" id="UP000287394"/>
    </source>
</evidence>
<dbReference type="Gene3D" id="3.30.700.10">
    <property type="entry name" value="Glycoprotein, Type 4 Pilin"/>
    <property type="match status" value="1"/>
</dbReference>
<dbReference type="Pfam" id="PF07596">
    <property type="entry name" value="SBP_bac_10"/>
    <property type="match status" value="1"/>
</dbReference>
<keyword evidence="1" id="KW-0488">Methylation</keyword>
<dbReference type="InterPro" id="IPR000983">
    <property type="entry name" value="Bac_GSPG_pilin"/>
</dbReference>
<protein>
    <submittedName>
        <fullName evidence="2">Uncharacterized protein</fullName>
    </submittedName>
</protein>
<dbReference type="AlphaFoldDB" id="A0A402CV09"/>
<dbReference type="PRINTS" id="PR00813">
    <property type="entry name" value="BCTERIALGSPG"/>
</dbReference>
<dbReference type="InterPro" id="IPR045584">
    <property type="entry name" value="Pilin-like"/>
</dbReference>
<keyword evidence="3" id="KW-1185">Reference proteome</keyword>
<dbReference type="Pfam" id="PF07963">
    <property type="entry name" value="N_methyl"/>
    <property type="match status" value="1"/>
</dbReference>
<dbReference type="GO" id="GO:0015627">
    <property type="term" value="C:type II protein secretion system complex"/>
    <property type="evidence" value="ECO:0007669"/>
    <property type="project" value="InterPro"/>
</dbReference>
<sequence length="244" mass="27087">MLAYQRRRGAEVGFTLIELLVVISIIAVLAAILFPVFAKVREKARQTSCMSNMKQLGLAIMQYTQDNDDVYPDGWSGQSTDINAGQIKYWPYAIFPYVKSYAVYQCPDNSHGTNLAVGYLMNNAFLNDAPMAKVDSPSDIILLADGSLTPYSDNTDKHTTNATTGNGLNNDYTIWKNVGRIIEDSQARHTDRVNLAFADGHVHASPTLPHYKNGDSWTTIAASFEAQMPWAKWMDPDPNSGAWQ</sequence>
<dbReference type="InterPro" id="IPR012902">
    <property type="entry name" value="N_methyl_site"/>
</dbReference>
<evidence type="ECO:0000313" key="2">
    <source>
        <dbReference type="EMBL" id="BDI30276.1"/>
    </source>
</evidence>
<dbReference type="NCBIfam" id="TIGR04294">
    <property type="entry name" value="pre_pil_HX9DG"/>
    <property type="match status" value="1"/>
</dbReference>
<dbReference type="SUPFAM" id="SSF54523">
    <property type="entry name" value="Pili subunits"/>
    <property type="match status" value="1"/>
</dbReference>
<dbReference type="OrthoDB" id="263714at2"/>
<dbReference type="InterPro" id="IPR011453">
    <property type="entry name" value="DUF1559"/>
</dbReference>
<accession>A0A402CV09</accession>
<reference evidence="2 3" key="1">
    <citation type="journal article" date="2019" name="Int. J. Syst. Evol. Microbiol.">
        <title>Capsulimonas corticalis gen. nov., sp. nov., an aerobic capsulated bacterium, of a novel bacterial order, Capsulimonadales ord. nov., of the class Armatimonadia of the phylum Armatimonadetes.</title>
        <authorList>
            <person name="Li J."/>
            <person name="Kudo C."/>
            <person name="Tonouchi A."/>
        </authorList>
    </citation>
    <scope>NUCLEOTIDE SEQUENCE [LARGE SCALE GENOMIC DNA]</scope>
    <source>
        <strain evidence="2 3">AX-7</strain>
    </source>
</reference>